<dbReference type="Gene3D" id="3.40.50.80">
    <property type="entry name" value="Nucleotide-binding domain of ferredoxin-NADP reductase (FNR) module"/>
    <property type="match status" value="2"/>
</dbReference>
<reference evidence="16 17" key="1">
    <citation type="submission" date="2019-09" db="EMBL/GenBank/DDBJ databases">
        <title>A chromosome-level genome assembly of the Chinese tupelo Nyssa sinensis.</title>
        <authorList>
            <person name="Yang X."/>
            <person name="Kang M."/>
            <person name="Yang Y."/>
            <person name="Xiong H."/>
            <person name="Wang M."/>
            <person name="Zhang Z."/>
            <person name="Wang Z."/>
            <person name="Wu H."/>
            <person name="Ma T."/>
            <person name="Liu J."/>
            <person name="Xi Z."/>
        </authorList>
    </citation>
    <scope>NUCLEOTIDE SEQUENCE [LARGE SCALE GENOMIC DNA]</scope>
    <source>
        <strain evidence="16">J267</strain>
        <tissue evidence="16">Leaf</tissue>
    </source>
</reference>
<feature type="transmembrane region" description="Helical" evidence="12">
    <location>
        <begin position="421"/>
        <end position="440"/>
    </location>
</feature>
<dbReference type="Pfam" id="PF12819">
    <property type="entry name" value="Malectin_like"/>
    <property type="match status" value="1"/>
</dbReference>
<feature type="domain" description="Ferric reductase NAD binding" evidence="14">
    <location>
        <begin position="688"/>
        <end position="752"/>
    </location>
</feature>
<keyword evidence="8 12" id="KW-1133">Transmembrane helix</keyword>
<evidence type="ECO:0000256" key="8">
    <source>
        <dbReference type="ARBA" id="ARBA00022989"/>
    </source>
</evidence>
<evidence type="ECO:0000259" key="14">
    <source>
        <dbReference type="Pfam" id="PF08030"/>
    </source>
</evidence>
<dbReference type="Proteomes" id="UP000325577">
    <property type="component" value="Linkage Group LG6"/>
</dbReference>
<dbReference type="GO" id="GO:0016020">
    <property type="term" value="C:membrane"/>
    <property type="evidence" value="ECO:0007669"/>
    <property type="project" value="UniProtKB-SubCell"/>
</dbReference>
<feature type="signal peptide" evidence="13">
    <location>
        <begin position="1"/>
        <end position="26"/>
    </location>
</feature>
<dbReference type="Pfam" id="PF08030">
    <property type="entry name" value="NAD_binding_6"/>
    <property type="match status" value="2"/>
</dbReference>
<dbReference type="GO" id="GO:0004674">
    <property type="term" value="F:protein serine/threonine kinase activity"/>
    <property type="evidence" value="ECO:0007669"/>
    <property type="project" value="UniProtKB-KW"/>
</dbReference>
<evidence type="ECO:0000313" key="17">
    <source>
        <dbReference type="Proteomes" id="UP000325577"/>
    </source>
</evidence>
<evidence type="ECO:0000256" key="12">
    <source>
        <dbReference type="SAM" id="Phobius"/>
    </source>
</evidence>
<keyword evidence="5 13" id="KW-0732">Signal</keyword>
<keyword evidence="11" id="KW-0325">Glycoprotein</keyword>
<evidence type="ECO:0000256" key="5">
    <source>
        <dbReference type="ARBA" id="ARBA00022729"/>
    </source>
</evidence>
<evidence type="ECO:0000256" key="3">
    <source>
        <dbReference type="ARBA" id="ARBA00022679"/>
    </source>
</evidence>
<keyword evidence="2" id="KW-0418">Kinase</keyword>
<dbReference type="GO" id="GO:0005524">
    <property type="term" value="F:ATP binding"/>
    <property type="evidence" value="ECO:0007669"/>
    <property type="project" value="UniProtKB-KW"/>
</dbReference>
<keyword evidence="10 12" id="KW-0472">Membrane</keyword>
<dbReference type="GO" id="GO:0004714">
    <property type="term" value="F:transmembrane receptor protein tyrosine kinase activity"/>
    <property type="evidence" value="ECO:0007669"/>
    <property type="project" value="InterPro"/>
</dbReference>
<feature type="chain" id="PRO_5023940223" description="Malectin-like domain-containing protein" evidence="13">
    <location>
        <begin position="27"/>
        <end position="769"/>
    </location>
</feature>
<dbReference type="Gene3D" id="2.60.120.430">
    <property type="entry name" value="Galactose-binding lectin"/>
    <property type="match status" value="2"/>
</dbReference>
<dbReference type="PANTHER" id="PTHR34590">
    <property type="entry name" value="OS03G0124300 PROTEIN-RELATED"/>
    <property type="match status" value="1"/>
</dbReference>
<keyword evidence="6" id="KW-0547">Nucleotide-binding</keyword>
<evidence type="ECO:0000256" key="1">
    <source>
        <dbReference type="ARBA" id="ARBA00004479"/>
    </source>
</evidence>
<dbReference type="InterPro" id="IPR045272">
    <property type="entry name" value="ANXUR1/2-like"/>
</dbReference>
<organism evidence="16 17">
    <name type="scientific">Nyssa sinensis</name>
    <dbReference type="NCBI Taxonomy" id="561372"/>
    <lineage>
        <taxon>Eukaryota</taxon>
        <taxon>Viridiplantae</taxon>
        <taxon>Streptophyta</taxon>
        <taxon>Embryophyta</taxon>
        <taxon>Tracheophyta</taxon>
        <taxon>Spermatophyta</taxon>
        <taxon>Magnoliopsida</taxon>
        <taxon>eudicotyledons</taxon>
        <taxon>Gunneridae</taxon>
        <taxon>Pentapetalae</taxon>
        <taxon>asterids</taxon>
        <taxon>Cornales</taxon>
        <taxon>Nyssaceae</taxon>
        <taxon>Nyssa</taxon>
    </lineage>
</organism>
<evidence type="ECO:0000256" key="6">
    <source>
        <dbReference type="ARBA" id="ARBA00022741"/>
    </source>
</evidence>
<name>A0A5J4ZQD0_9ASTE</name>
<evidence type="ECO:0000256" key="10">
    <source>
        <dbReference type="ARBA" id="ARBA00023136"/>
    </source>
</evidence>
<dbReference type="EMBL" id="CM018049">
    <property type="protein sequence ID" value="KAA8520660.1"/>
    <property type="molecule type" value="Genomic_DNA"/>
</dbReference>
<comment type="subcellular location">
    <subcellularLocation>
        <location evidence="1">Membrane</location>
        <topology evidence="1">Single-pass type I membrane protein</topology>
    </subcellularLocation>
</comment>
<evidence type="ECO:0008006" key="18">
    <source>
        <dbReference type="Google" id="ProtNLM"/>
    </source>
</evidence>
<keyword evidence="9" id="KW-0560">Oxidoreductase</keyword>
<evidence type="ECO:0000256" key="7">
    <source>
        <dbReference type="ARBA" id="ARBA00022840"/>
    </source>
</evidence>
<dbReference type="InterPro" id="IPR039261">
    <property type="entry name" value="FNR_nucleotide-bd"/>
</dbReference>
<feature type="transmembrane region" description="Helical" evidence="12">
    <location>
        <begin position="654"/>
        <end position="674"/>
    </location>
</feature>
<sequence length="769" mass="86196">MEIYKKPGFFLYVSLSLLLHFTIVCSFSPVDHYLLDCGSTEATTVDIDHRRFTGDAFESGSQFLSSTGTILLRDSNPPPNSPPIYRTVRVFTRPSKYVFNIREKGTHLVRLHFHQFDSSNLNLCHSQFHVSVNGYVLLNNFTAENTQNPIIKDYMIWVDTEKLVITFTPSRKSKIAFVSAIEVISAPKDLIADVAQLVDSKKIEQINGLMRNALETVYRVNVGGRKVTPFNDSLWRTWVPDDEFLKSSDGSTRVYFGGRIKYQMGGASREVGPDNVYNTARLITSLNDSIPNLNITWVFPVIEGYDYLVRMHFCDIASISLGLLYFNVYVNGRLVYENLDLTSLTNDMLASPFYADFLVDEKSSGVLSVSVGPSNMSMSHTVDAILNGVEIMKMNNSIGSLDGTISAESILKSWPSRNTGVPVPLIALVCLLLTASLLIYRRGIGFKNSMAWSPLPVDMSQIYLGHIVGRMLHSPFVPCVTKVYYGCEVEASKDKWHDTLVMVSGGSGITSFISIIRELAFMSATMKCKSTPKVLLITAFKGSSGLTMLDLLIPISGTPSEFSKLDIQIEAYVTREKGPTTENPKLLRTIWFDPNDFDAPLYPILGPKSWLWLGAIILSSFIIFLVFMGILTRYYIYPIDHNTYRIYSLSARSILQMLLICISIAITASAAFLWNKKQLAMEAKPIQNKEGFYNADKELESFTHQSLVQSSKVHYGERPDLKRILLEYSKRLSVGVLVCGPKKMRQEVATICSSGLADNLHFESISFSW</sequence>
<keyword evidence="7" id="KW-0067">ATP-binding</keyword>
<keyword evidence="4 12" id="KW-0812">Transmembrane</keyword>
<protein>
    <recommendedName>
        <fullName evidence="18">Malectin-like domain-containing protein</fullName>
    </recommendedName>
</protein>
<keyword evidence="3" id="KW-0808">Transferase</keyword>
<keyword evidence="2" id="KW-0723">Serine/threonine-protein kinase</keyword>
<accession>A0A5J4ZQD0</accession>
<dbReference type="FunFam" id="2.60.120.430:FF:000005">
    <property type="entry name" value="Putative receptor-like protein kinase"/>
    <property type="match status" value="1"/>
</dbReference>
<proteinExistence type="predicted"/>
<evidence type="ECO:0000256" key="13">
    <source>
        <dbReference type="SAM" id="SignalP"/>
    </source>
</evidence>
<keyword evidence="17" id="KW-1185">Reference proteome</keyword>
<dbReference type="GO" id="GO:0016491">
    <property type="term" value="F:oxidoreductase activity"/>
    <property type="evidence" value="ECO:0007669"/>
    <property type="project" value="UniProtKB-KW"/>
</dbReference>
<evidence type="ECO:0000259" key="15">
    <source>
        <dbReference type="Pfam" id="PF12819"/>
    </source>
</evidence>
<dbReference type="OrthoDB" id="735844at2759"/>
<feature type="transmembrane region" description="Helical" evidence="12">
    <location>
        <begin position="610"/>
        <end position="634"/>
    </location>
</feature>
<dbReference type="SUPFAM" id="SSF52343">
    <property type="entry name" value="Ferredoxin reductase-like, C-terminal NADP-linked domain"/>
    <property type="match status" value="1"/>
</dbReference>
<dbReference type="AlphaFoldDB" id="A0A5J4ZQD0"/>
<feature type="domain" description="Ferric reductase NAD binding" evidence="14">
    <location>
        <begin position="497"/>
        <end position="580"/>
    </location>
</feature>
<feature type="domain" description="Malectin-like" evidence="15">
    <location>
        <begin position="35"/>
        <end position="393"/>
    </location>
</feature>
<evidence type="ECO:0000256" key="4">
    <source>
        <dbReference type="ARBA" id="ARBA00022692"/>
    </source>
</evidence>
<evidence type="ECO:0000256" key="2">
    <source>
        <dbReference type="ARBA" id="ARBA00022527"/>
    </source>
</evidence>
<dbReference type="PANTHER" id="PTHR34590:SF6">
    <property type="entry name" value="RECEPTOR-LIKE KINASE"/>
    <property type="match status" value="1"/>
</dbReference>
<gene>
    <name evidence="16" type="ORF">F0562_014916</name>
</gene>
<dbReference type="InterPro" id="IPR013121">
    <property type="entry name" value="Fe_red_NAD-bd_6"/>
</dbReference>
<evidence type="ECO:0000256" key="11">
    <source>
        <dbReference type="ARBA" id="ARBA00023180"/>
    </source>
</evidence>
<dbReference type="FunFam" id="2.60.120.430:FF:000001">
    <property type="entry name" value="Receptor-like protein kinase FERONIA"/>
    <property type="match status" value="1"/>
</dbReference>
<evidence type="ECO:0000256" key="9">
    <source>
        <dbReference type="ARBA" id="ARBA00023002"/>
    </source>
</evidence>
<evidence type="ECO:0000313" key="16">
    <source>
        <dbReference type="EMBL" id="KAA8520660.1"/>
    </source>
</evidence>
<dbReference type="InterPro" id="IPR024788">
    <property type="entry name" value="Malectin-like_Carb-bd_dom"/>
</dbReference>